<reference evidence="2" key="1">
    <citation type="journal article" date="2022" name="Pest Manag. Sci.">
        <title>Glutamicibacter halophytocola-mediated host fitness of potato tuber moth on Solanaceae crops.</title>
        <authorList>
            <person name="Wang W."/>
            <person name="Xiao G."/>
            <person name="Du G."/>
            <person name="Chang L."/>
            <person name="Yang Y."/>
            <person name="Ye J."/>
            <person name="Chen B."/>
        </authorList>
    </citation>
    <scope>NUCLEOTIDE SEQUENCE</scope>
    <source>
        <strain evidence="2">S2</strain>
    </source>
</reference>
<dbReference type="InterPro" id="IPR009677">
    <property type="entry name" value="DUF1266"/>
</dbReference>
<dbReference type="EMBL" id="CP102487">
    <property type="protein sequence ID" value="UUX59677.1"/>
    <property type="molecule type" value="Genomic_DNA"/>
</dbReference>
<evidence type="ECO:0000259" key="1">
    <source>
        <dbReference type="Pfam" id="PF06889"/>
    </source>
</evidence>
<evidence type="ECO:0000313" key="2">
    <source>
        <dbReference type="EMBL" id="UUX59677.1"/>
    </source>
</evidence>
<evidence type="ECO:0000313" key="3">
    <source>
        <dbReference type="Proteomes" id="UP001060018"/>
    </source>
</evidence>
<protein>
    <submittedName>
        <fullName evidence="2">DUF1266 domain-containing protein</fullName>
    </submittedName>
</protein>
<proteinExistence type="predicted"/>
<organism evidence="2 3">
    <name type="scientific">Glutamicibacter halophytocola</name>
    <dbReference type="NCBI Taxonomy" id="1933880"/>
    <lineage>
        <taxon>Bacteria</taxon>
        <taxon>Bacillati</taxon>
        <taxon>Actinomycetota</taxon>
        <taxon>Actinomycetes</taxon>
        <taxon>Micrococcales</taxon>
        <taxon>Micrococcaceae</taxon>
        <taxon>Glutamicibacter</taxon>
    </lineage>
</organism>
<dbReference type="RefSeq" id="WP_257745970.1">
    <property type="nucleotide sequence ID" value="NZ_CP102487.1"/>
</dbReference>
<name>A0AA94Y030_9MICC</name>
<accession>A0AA94Y030</accession>
<sequence>MDPLALLLLALLVCASACWPVLKASNKRRKALKVQAQQLPAHHQPHYQRSLARHPLAFPLAMSSGYTLCRGAELDMFRFPDPEEERKILWEAWMIHDAEDAVQEIWSLLASGHRSSWQQLRELVKTGGAPLAERRRELGKLAPQSDLAREQLLTLRRLQRNERGVLELDFLAWDLSRAVMVARSAATCGYLDDRLAQDIALQAADYAQRTYGSWEDFAHAFDTSRWFWRAQRNDSLEDAHDAHRTGVLAGADGPFAHVDFMAPIAASRLSIIDAAQELDLPLRASEEDRDWQRALVAEALART</sequence>
<feature type="domain" description="DUF1266" evidence="1">
    <location>
        <begin position="89"/>
        <end position="258"/>
    </location>
</feature>
<dbReference type="Proteomes" id="UP001060018">
    <property type="component" value="Chromosome"/>
</dbReference>
<dbReference type="AlphaFoldDB" id="A0AA94Y030"/>
<dbReference type="Pfam" id="PF06889">
    <property type="entry name" value="DUF1266"/>
    <property type="match status" value="1"/>
</dbReference>
<gene>
    <name evidence="2" type="ORF">NUH22_03340</name>
</gene>